<dbReference type="InterPro" id="IPR011009">
    <property type="entry name" value="Kinase-like_dom_sf"/>
</dbReference>
<reference evidence="2" key="1">
    <citation type="journal article" date="2021" name="PeerJ">
        <title>Extensive microbial diversity within the chicken gut microbiome revealed by metagenomics and culture.</title>
        <authorList>
            <person name="Gilroy R."/>
            <person name="Ravi A."/>
            <person name="Getino M."/>
            <person name="Pursley I."/>
            <person name="Horton D.L."/>
            <person name="Alikhan N.F."/>
            <person name="Baker D."/>
            <person name="Gharbi K."/>
            <person name="Hall N."/>
            <person name="Watson M."/>
            <person name="Adriaenssens E.M."/>
            <person name="Foster-Nyarko E."/>
            <person name="Jarju S."/>
            <person name="Secka A."/>
            <person name="Antonio M."/>
            <person name="Oren A."/>
            <person name="Chaudhuri R.R."/>
            <person name="La Ragione R."/>
            <person name="Hildebrand F."/>
            <person name="Pallen M.J."/>
        </authorList>
    </citation>
    <scope>NUCLEOTIDE SEQUENCE</scope>
    <source>
        <strain evidence="2">ChiHjej12B11-9195</strain>
    </source>
</reference>
<reference evidence="2" key="2">
    <citation type="submission" date="2021-04" db="EMBL/GenBank/DDBJ databases">
        <authorList>
            <person name="Gilroy R."/>
        </authorList>
    </citation>
    <scope>NUCLEOTIDE SEQUENCE</scope>
    <source>
        <strain evidence="2">ChiHjej12B11-9195</strain>
    </source>
</reference>
<evidence type="ECO:0000259" key="1">
    <source>
        <dbReference type="Pfam" id="PF01636"/>
    </source>
</evidence>
<comment type="caution">
    <text evidence="2">The sequence shown here is derived from an EMBL/GenBank/DDBJ whole genome shotgun (WGS) entry which is preliminary data.</text>
</comment>
<feature type="domain" description="Aminoglycoside phosphotransferase" evidence="1">
    <location>
        <begin position="50"/>
        <end position="231"/>
    </location>
</feature>
<sequence length="293" mass="32205">MAAHLTLLEQMKALPVVTAVMEQAGLNIPRDRWDVRTTGSAHIIVNMGAELSVRIAKTQQTGHLVARRTEILRRLPQDLPFAVPRPITRVITRNGFTAVGLTWIKGEPRLQGSAPAKQLATLVKAIHSVDFSGYGPYLDMVHEHWGGRDNWEVLLREQVVPQLLTGAQKVAHAAIDRVLALEPAPPVLVHGDLAGHNILWNGDKLVGVIDWDHASVGDAAGDHAALGNFYGWDSLSKALDETQLERAKIVARLLPLQSLAYTMRNGMGGAIQRLAVERADEWYLDHRTEVLAV</sequence>
<dbReference type="Gene3D" id="3.30.200.20">
    <property type="entry name" value="Phosphorylase Kinase, domain 1"/>
    <property type="match status" value="1"/>
</dbReference>
<protein>
    <submittedName>
        <fullName evidence="2">Phosphotransferase</fullName>
    </submittedName>
</protein>
<dbReference type="Proteomes" id="UP000824134">
    <property type="component" value="Unassembled WGS sequence"/>
</dbReference>
<evidence type="ECO:0000313" key="3">
    <source>
        <dbReference type="Proteomes" id="UP000824134"/>
    </source>
</evidence>
<proteinExistence type="predicted"/>
<organism evidence="2 3">
    <name type="scientific">Candidatus Rothia avicola</name>
    <dbReference type="NCBI Taxonomy" id="2840478"/>
    <lineage>
        <taxon>Bacteria</taxon>
        <taxon>Bacillati</taxon>
        <taxon>Actinomycetota</taxon>
        <taxon>Actinomycetes</taxon>
        <taxon>Micrococcales</taxon>
        <taxon>Micrococcaceae</taxon>
        <taxon>Rothia</taxon>
    </lineage>
</organism>
<dbReference type="PANTHER" id="PTHR21310">
    <property type="entry name" value="AMINOGLYCOSIDE PHOSPHOTRANSFERASE-RELATED-RELATED"/>
    <property type="match status" value="1"/>
</dbReference>
<dbReference type="AlphaFoldDB" id="A0A9D1ZSE0"/>
<dbReference type="InterPro" id="IPR051678">
    <property type="entry name" value="AGP_Transferase"/>
</dbReference>
<gene>
    <name evidence="2" type="ORF">H9821_04130</name>
</gene>
<dbReference type="InterPro" id="IPR002575">
    <property type="entry name" value="Aminoglycoside_PTrfase"/>
</dbReference>
<dbReference type="Pfam" id="PF01636">
    <property type="entry name" value="APH"/>
    <property type="match status" value="1"/>
</dbReference>
<evidence type="ECO:0000313" key="2">
    <source>
        <dbReference type="EMBL" id="HIY94838.1"/>
    </source>
</evidence>
<dbReference type="EMBL" id="DXCN01000038">
    <property type="protein sequence ID" value="HIY94838.1"/>
    <property type="molecule type" value="Genomic_DNA"/>
</dbReference>
<dbReference type="SUPFAM" id="SSF56112">
    <property type="entry name" value="Protein kinase-like (PK-like)"/>
    <property type="match status" value="1"/>
</dbReference>
<dbReference type="Gene3D" id="3.90.1200.10">
    <property type="match status" value="1"/>
</dbReference>
<name>A0A9D1ZSE0_9MICC</name>
<accession>A0A9D1ZSE0</accession>
<dbReference type="PANTHER" id="PTHR21310:SF15">
    <property type="entry name" value="AMINOGLYCOSIDE PHOSPHOTRANSFERASE DOMAIN-CONTAINING PROTEIN"/>
    <property type="match status" value="1"/>
</dbReference>